<keyword evidence="2" id="KW-1185">Reference proteome</keyword>
<comment type="caution">
    <text evidence="1">The sequence shown here is derived from an EMBL/GenBank/DDBJ whole genome shotgun (WGS) entry which is preliminary data.</text>
</comment>
<feature type="non-terminal residue" evidence="1">
    <location>
        <position position="55"/>
    </location>
</feature>
<organism evidence="1 2">
    <name type="scientific">Nephila pilipes</name>
    <name type="common">Giant wood spider</name>
    <name type="synonym">Nephila maculata</name>
    <dbReference type="NCBI Taxonomy" id="299642"/>
    <lineage>
        <taxon>Eukaryota</taxon>
        <taxon>Metazoa</taxon>
        <taxon>Ecdysozoa</taxon>
        <taxon>Arthropoda</taxon>
        <taxon>Chelicerata</taxon>
        <taxon>Arachnida</taxon>
        <taxon>Araneae</taxon>
        <taxon>Araneomorphae</taxon>
        <taxon>Entelegynae</taxon>
        <taxon>Araneoidea</taxon>
        <taxon>Nephilidae</taxon>
        <taxon>Nephila</taxon>
    </lineage>
</organism>
<evidence type="ECO:0000313" key="2">
    <source>
        <dbReference type="Proteomes" id="UP000887013"/>
    </source>
</evidence>
<dbReference type="Proteomes" id="UP000887013">
    <property type="component" value="Unassembled WGS sequence"/>
</dbReference>
<dbReference type="AlphaFoldDB" id="A0A8X6P1D3"/>
<dbReference type="EMBL" id="BMAW01015073">
    <property type="protein sequence ID" value="GFT41852.1"/>
    <property type="molecule type" value="Genomic_DNA"/>
</dbReference>
<evidence type="ECO:0000313" key="1">
    <source>
        <dbReference type="EMBL" id="GFT41852.1"/>
    </source>
</evidence>
<sequence>MYGINWFLGIRRGFKAIGRVHCEPRVTELQSLLAGRLSDLDTGDQIDTSDVGYLV</sequence>
<accession>A0A8X6P1D3</accession>
<gene>
    <name evidence="1" type="ORF">NPIL_506791</name>
</gene>
<name>A0A8X6P1D3_NEPPI</name>
<reference evidence="1" key="1">
    <citation type="submission" date="2020-08" db="EMBL/GenBank/DDBJ databases">
        <title>Multicomponent nature underlies the extraordinary mechanical properties of spider dragline silk.</title>
        <authorList>
            <person name="Kono N."/>
            <person name="Nakamura H."/>
            <person name="Mori M."/>
            <person name="Yoshida Y."/>
            <person name="Ohtoshi R."/>
            <person name="Malay A.D."/>
            <person name="Moran D.A.P."/>
            <person name="Tomita M."/>
            <person name="Numata K."/>
            <person name="Arakawa K."/>
        </authorList>
    </citation>
    <scope>NUCLEOTIDE SEQUENCE</scope>
</reference>
<proteinExistence type="predicted"/>
<protein>
    <submittedName>
        <fullName evidence="1">Uncharacterized protein</fullName>
    </submittedName>
</protein>